<evidence type="ECO:0000259" key="3">
    <source>
        <dbReference type="PROSITE" id="PS50110"/>
    </source>
</evidence>
<feature type="domain" description="Response regulatory" evidence="3">
    <location>
        <begin position="4"/>
        <end position="120"/>
    </location>
</feature>
<protein>
    <submittedName>
        <fullName evidence="4">Two-component system chemotaxis response regulator CheY</fullName>
    </submittedName>
</protein>
<evidence type="ECO:0000256" key="1">
    <source>
        <dbReference type="ARBA" id="ARBA00022553"/>
    </source>
</evidence>
<dbReference type="Proteomes" id="UP000244081">
    <property type="component" value="Unassembled WGS sequence"/>
</dbReference>
<dbReference type="OrthoDB" id="9786548at2"/>
<name>A0A2T5UU84_9HYPH</name>
<organism evidence="4 5">
    <name type="scientific">Breoghania corrubedonensis</name>
    <dbReference type="NCBI Taxonomy" id="665038"/>
    <lineage>
        <taxon>Bacteria</taxon>
        <taxon>Pseudomonadati</taxon>
        <taxon>Pseudomonadota</taxon>
        <taxon>Alphaproteobacteria</taxon>
        <taxon>Hyphomicrobiales</taxon>
        <taxon>Stappiaceae</taxon>
        <taxon>Breoghania</taxon>
    </lineage>
</organism>
<evidence type="ECO:0000256" key="2">
    <source>
        <dbReference type="PROSITE-ProRule" id="PRU00169"/>
    </source>
</evidence>
<dbReference type="Pfam" id="PF00072">
    <property type="entry name" value="Response_reg"/>
    <property type="match status" value="1"/>
</dbReference>
<dbReference type="SUPFAM" id="SSF52172">
    <property type="entry name" value="CheY-like"/>
    <property type="match status" value="1"/>
</dbReference>
<accession>A0A2T5UU84</accession>
<dbReference type="CDD" id="cd17562">
    <property type="entry name" value="REC_CheY4-like"/>
    <property type="match status" value="1"/>
</dbReference>
<evidence type="ECO:0000313" key="4">
    <source>
        <dbReference type="EMBL" id="PTW55053.1"/>
    </source>
</evidence>
<dbReference type="InterPro" id="IPR050595">
    <property type="entry name" value="Bact_response_regulator"/>
</dbReference>
<comment type="caution">
    <text evidence="4">The sequence shown here is derived from an EMBL/GenBank/DDBJ whole genome shotgun (WGS) entry which is preliminary data.</text>
</comment>
<dbReference type="EMBL" id="QAYG01000013">
    <property type="protein sequence ID" value="PTW55053.1"/>
    <property type="molecule type" value="Genomic_DNA"/>
</dbReference>
<dbReference type="InterPro" id="IPR011006">
    <property type="entry name" value="CheY-like_superfamily"/>
</dbReference>
<proteinExistence type="predicted"/>
<keyword evidence="1 2" id="KW-0597">Phosphoprotein</keyword>
<dbReference type="InterPro" id="IPR001789">
    <property type="entry name" value="Sig_transdc_resp-reg_receiver"/>
</dbReference>
<dbReference type="PANTHER" id="PTHR44591">
    <property type="entry name" value="STRESS RESPONSE REGULATOR PROTEIN 1"/>
    <property type="match status" value="1"/>
</dbReference>
<dbReference type="AlphaFoldDB" id="A0A2T5UU84"/>
<dbReference type="PANTHER" id="PTHR44591:SF25">
    <property type="entry name" value="CHEMOTAXIS TWO-COMPONENT RESPONSE REGULATOR"/>
    <property type="match status" value="1"/>
</dbReference>
<keyword evidence="5" id="KW-1185">Reference proteome</keyword>
<evidence type="ECO:0000313" key="5">
    <source>
        <dbReference type="Proteomes" id="UP000244081"/>
    </source>
</evidence>
<dbReference type="Gene3D" id="3.40.50.2300">
    <property type="match status" value="1"/>
</dbReference>
<dbReference type="GO" id="GO:0000160">
    <property type="term" value="P:phosphorelay signal transduction system"/>
    <property type="evidence" value="ECO:0007669"/>
    <property type="project" value="InterPro"/>
</dbReference>
<dbReference type="SMART" id="SM00448">
    <property type="entry name" value="REC"/>
    <property type="match status" value="1"/>
</dbReference>
<dbReference type="RefSeq" id="WP_107991922.1">
    <property type="nucleotide sequence ID" value="NZ_QAYG01000013.1"/>
</dbReference>
<gene>
    <name evidence="4" type="ORF">C8N35_11394</name>
</gene>
<dbReference type="PROSITE" id="PS50110">
    <property type="entry name" value="RESPONSE_REGULATORY"/>
    <property type="match status" value="1"/>
</dbReference>
<feature type="modified residue" description="4-aspartylphosphate" evidence="2">
    <location>
        <position position="53"/>
    </location>
</feature>
<reference evidence="4 5" key="1">
    <citation type="submission" date="2018-04" db="EMBL/GenBank/DDBJ databases">
        <title>Genomic Encyclopedia of Archaeal and Bacterial Type Strains, Phase II (KMG-II): from individual species to whole genera.</title>
        <authorList>
            <person name="Goeker M."/>
        </authorList>
    </citation>
    <scope>NUCLEOTIDE SEQUENCE [LARGE SCALE GENOMIC DNA]</scope>
    <source>
        <strain evidence="4 5">DSM 23382</strain>
    </source>
</reference>
<sequence>MGKRILTVDDSKTMRDMVRFTLSGAGFEVVEAEDGVKALSLLDGTRVDLIITDINMPNMDGVTLVKKVRAGTSHRSIPILILTTEGGDQKKAEGRAAGATGWIIKPFAPEKLLQVVNKVCPSS</sequence>